<evidence type="ECO:0000256" key="6">
    <source>
        <dbReference type="ARBA" id="ARBA00022840"/>
    </source>
</evidence>
<dbReference type="GO" id="GO:0005829">
    <property type="term" value="C:cytosol"/>
    <property type="evidence" value="ECO:0007669"/>
    <property type="project" value="TreeGrafter"/>
</dbReference>
<dbReference type="HAMAP" id="MF_00158">
    <property type="entry name" value="PanC"/>
    <property type="match status" value="1"/>
</dbReference>
<dbReference type="GO" id="GO:0004592">
    <property type="term" value="F:pantoate-beta-alanine ligase activity"/>
    <property type="evidence" value="ECO:0007669"/>
    <property type="project" value="UniProtKB-UniRule"/>
</dbReference>
<gene>
    <name evidence="8" type="primary">panC</name>
    <name evidence="9" type="ORF">HNR09_001599</name>
</gene>
<dbReference type="AlphaFoldDB" id="A0A7Z0GLY8"/>
<feature type="binding site" evidence="8">
    <location>
        <position position="175"/>
    </location>
    <ligand>
        <name>(R)-pantoate</name>
        <dbReference type="ChEBI" id="CHEBI:15980"/>
    </ligand>
</feature>
<evidence type="ECO:0000256" key="2">
    <source>
        <dbReference type="ARBA" id="ARBA00009256"/>
    </source>
</evidence>
<dbReference type="RefSeq" id="WP_179541566.1">
    <property type="nucleotide sequence ID" value="NZ_BAAALL010000002.1"/>
</dbReference>
<comment type="miscellaneous">
    <text evidence="8">The reaction proceeds by a bi uni uni bi ping pong mechanism.</text>
</comment>
<dbReference type="GO" id="GO:0005524">
    <property type="term" value="F:ATP binding"/>
    <property type="evidence" value="ECO:0007669"/>
    <property type="project" value="UniProtKB-KW"/>
</dbReference>
<dbReference type="InterPro" id="IPR014729">
    <property type="entry name" value="Rossmann-like_a/b/a_fold"/>
</dbReference>
<keyword evidence="10" id="KW-1185">Reference proteome</keyword>
<feature type="binding site" evidence="8">
    <location>
        <begin position="40"/>
        <end position="47"/>
    </location>
    <ligand>
        <name>ATP</name>
        <dbReference type="ChEBI" id="CHEBI:30616"/>
    </ligand>
</feature>
<feature type="binding site" evidence="8">
    <location>
        <position position="198"/>
    </location>
    <ligand>
        <name>ATP</name>
        <dbReference type="ChEBI" id="CHEBI:30616"/>
    </ligand>
</feature>
<organism evidence="9 10">
    <name type="scientific">Nesterenkonia xinjiangensis</name>
    <dbReference type="NCBI Taxonomy" id="225327"/>
    <lineage>
        <taxon>Bacteria</taxon>
        <taxon>Bacillati</taxon>
        <taxon>Actinomycetota</taxon>
        <taxon>Actinomycetes</taxon>
        <taxon>Micrococcales</taxon>
        <taxon>Micrococcaceae</taxon>
        <taxon>Nesterenkonia</taxon>
    </lineage>
</organism>
<feature type="binding site" evidence="8">
    <location>
        <begin position="206"/>
        <end position="209"/>
    </location>
    <ligand>
        <name>ATP</name>
        <dbReference type="ChEBI" id="CHEBI:30616"/>
    </ligand>
</feature>
<dbReference type="SUPFAM" id="SSF52374">
    <property type="entry name" value="Nucleotidylyl transferase"/>
    <property type="match status" value="1"/>
</dbReference>
<comment type="function">
    <text evidence="8">Catalyzes the condensation of pantoate with beta-alanine in an ATP-dependent reaction via a pantoyl-adenylate intermediate.</text>
</comment>
<evidence type="ECO:0000256" key="7">
    <source>
        <dbReference type="ARBA" id="ARBA00048258"/>
    </source>
</evidence>
<name>A0A7Z0GLY8_9MICC</name>
<protein>
    <recommendedName>
        <fullName evidence="8">Pantothenate synthetase</fullName>
        <shortName evidence="8">PS</shortName>
        <ecNumber evidence="8">6.3.2.1</ecNumber>
    </recommendedName>
    <alternativeName>
        <fullName evidence="8">Pantoate--beta-alanine ligase</fullName>
    </alternativeName>
    <alternativeName>
        <fullName evidence="8">Pantoate-activating enzyme</fullName>
    </alternativeName>
</protein>
<evidence type="ECO:0000313" key="9">
    <source>
        <dbReference type="EMBL" id="NYJ78188.1"/>
    </source>
</evidence>
<dbReference type="PANTHER" id="PTHR21299:SF1">
    <property type="entry name" value="PANTOATE--BETA-ALANINE LIGASE"/>
    <property type="match status" value="1"/>
</dbReference>
<dbReference type="CDD" id="cd00560">
    <property type="entry name" value="PanC"/>
    <property type="match status" value="1"/>
</dbReference>
<dbReference type="EMBL" id="JACCFY010000001">
    <property type="protein sequence ID" value="NYJ78188.1"/>
    <property type="molecule type" value="Genomic_DNA"/>
</dbReference>
<dbReference type="Gene3D" id="3.40.50.620">
    <property type="entry name" value="HUPs"/>
    <property type="match status" value="1"/>
</dbReference>
<evidence type="ECO:0000256" key="3">
    <source>
        <dbReference type="ARBA" id="ARBA00022598"/>
    </source>
</evidence>
<comment type="catalytic activity">
    <reaction evidence="7 8">
        <text>(R)-pantoate + beta-alanine + ATP = (R)-pantothenate + AMP + diphosphate + H(+)</text>
        <dbReference type="Rhea" id="RHEA:10912"/>
        <dbReference type="ChEBI" id="CHEBI:15378"/>
        <dbReference type="ChEBI" id="CHEBI:15980"/>
        <dbReference type="ChEBI" id="CHEBI:29032"/>
        <dbReference type="ChEBI" id="CHEBI:30616"/>
        <dbReference type="ChEBI" id="CHEBI:33019"/>
        <dbReference type="ChEBI" id="CHEBI:57966"/>
        <dbReference type="ChEBI" id="CHEBI:456215"/>
        <dbReference type="EC" id="6.3.2.1"/>
    </reaction>
</comment>
<keyword evidence="4 8" id="KW-0566">Pantothenate biosynthesis</keyword>
<keyword evidence="5 8" id="KW-0547">Nucleotide-binding</keyword>
<evidence type="ECO:0000256" key="8">
    <source>
        <dbReference type="HAMAP-Rule" id="MF_00158"/>
    </source>
</evidence>
<dbReference type="Pfam" id="PF02569">
    <property type="entry name" value="Pantoate_ligase"/>
    <property type="match status" value="1"/>
</dbReference>
<dbReference type="InterPro" id="IPR042176">
    <property type="entry name" value="Pantoate_ligase_C"/>
</dbReference>
<sequence length="310" mass="33201">MTEPQVLTTVPGFRAALAELLAVRRDAGVVAATVGLVPTMGALHPGHAALADAAREHSDIVVASVFVNPLQFDDAEDYRHYPRDLDADIDILASHGVDLIFAPALEEMYPGHPDGPLVRVSAGELGRRWEGASRPGHFDGVVTVVTKLFHIMAPPICADVSASFEAWFGEKDAEQLAIIRRMVTDLDHEVTIRSVPIVRDDDGLALSSRNRRLSAQDREHALQLSVALTALARRAEAGERLDLEGVVAGLQAAEGVGLDYLVVVEPATLRPVELPADGVLVDEALALVAARVGPVRLIDTMTLRPHGDAM</sequence>
<comment type="pathway">
    <text evidence="1 8">Cofactor biosynthesis; (R)-pantothenate biosynthesis; (R)-pantothenate from (R)-pantoate and beta-alanine: step 1/1.</text>
</comment>
<dbReference type="Gene3D" id="3.30.1300.10">
    <property type="entry name" value="Pantoate-beta-alanine ligase, C-terminal domain"/>
    <property type="match status" value="1"/>
</dbReference>
<accession>A0A7Z0GLY8</accession>
<feature type="binding site" evidence="8">
    <location>
        <position position="71"/>
    </location>
    <ligand>
        <name>(R)-pantoate</name>
        <dbReference type="ChEBI" id="CHEBI:15980"/>
    </ligand>
</feature>
<dbReference type="NCBIfam" id="TIGR00018">
    <property type="entry name" value="panC"/>
    <property type="match status" value="1"/>
</dbReference>
<dbReference type="Proteomes" id="UP000535437">
    <property type="component" value="Unassembled WGS sequence"/>
</dbReference>
<comment type="caution">
    <text evidence="9">The sequence shown here is derived from an EMBL/GenBank/DDBJ whole genome shotgun (WGS) entry which is preliminary data.</text>
</comment>
<feature type="binding site" evidence="8">
    <location>
        <position position="71"/>
    </location>
    <ligand>
        <name>beta-alanine</name>
        <dbReference type="ChEBI" id="CHEBI:57966"/>
    </ligand>
</feature>
<evidence type="ECO:0000313" key="10">
    <source>
        <dbReference type="Proteomes" id="UP000535437"/>
    </source>
</evidence>
<feature type="active site" description="Proton donor" evidence="8">
    <location>
        <position position="47"/>
    </location>
</feature>
<comment type="subcellular location">
    <subcellularLocation>
        <location evidence="8">Cytoplasm</location>
    </subcellularLocation>
</comment>
<keyword evidence="6 8" id="KW-0067">ATP-binding</keyword>
<keyword evidence="3 8" id="KW-0436">Ligase</keyword>
<dbReference type="EC" id="6.3.2.1" evidence="8"/>
<proteinExistence type="inferred from homology"/>
<evidence type="ECO:0000256" key="1">
    <source>
        <dbReference type="ARBA" id="ARBA00004990"/>
    </source>
</evidence>
<reference evidence="9 10" key="1">
    <citation type="submission" date="2020-07" db="EMBL/GenBank/DDBJ databases">
        <title>Sequencing the genomes of 1000 actinobacteria strains.</title>
        <authorList>
            <person name="Klenk H.-P."/>
        </authorList>
    </citation>
    <scope>NUCLEOTIDE SEQUENCE [LARGE SCALE GENOMIC DNA]</scope>
    <source>
        <strain evidence="9 10">DSM 15475</strain>
    </source>
</reference>
<feature type="binding site" evidence="8">
    <location>
        <begin position="169"/>
        <end position="172"/>
    </location>
    <ligand>
        <name>ATP</name>
        <dbReference type="ChEBI" id="CHEBI:30616"/>
    </ligand>
</feature>
<comment type="subunit">
    <text evidence="8">Homodimer.</text>
</comment>
<dbReference type="InterPro" id="IPR003721">
    <property type="entry name" value="Pantoate_ligase"/>
</dbReference>
<comment type="similarity">
    <text evidence="2 8">Belongs to the pantothenate synthetase family.</text>
</comment>
<dbReference type="PANTHER" id="PTHR21299">
    <property type="entry name" value="CYTIDYLATE KINASE/PANTOATE-BETA-ALANINE LIGASE"/>
    <property type="match status" value="1"/>
</dbReference>
<evidence type="ECO:0000256" key="5">
    <source>
        <dbReference type="ARBA" id="ARBA00022741"/>
    </source>
</evidence>
<dbReference type="GO" id="GO:0015940">
    <property type="term" value="P:pantothenate biosynthetic process"/>
    <property type="evidence" value="ECO:0007669"/>
    <property type="project" value="UniProtKB-UniRule"/>
</dbReference>
<dbReference type="UniPathway" id="UPA00028">
    <property type="reaction ID" value="UER00005"/>
</dbReference>
<keyword evidence="8" id="KW-0963">Cytoplasm</keyword>
<evidence type="ECO:0000256" key="4">
    <source>
        <dbReference type="ARBA" id="ARBA00022655"/>
    </source>
</evidence>